<dbReference type="RefSeq" id="WP_113028877.1">
    <property type="nucleotide sequence ID" value="NZ_QMFB01000001.1"/>
</dbReference>
<dbReference type="OrthoDB" id="1683573at2"/>
<proteinExistence type="predicted"/>
<keyword evidence="2" id="KW-1185">Reference proteome</keyword>
<sequence length="71" mass="8073">MTVIYSAVAPETLWEGLGKEPQYVDVNINGMNMQVEMLNMQQAKIVRLYSPNPNDYLNPAYMPGTVIEFHP</sequence>
<evidence type="ECO:0000313" key="2">
    <source>
        <dbReference type="Proteomes" id="UP000250369"/>
    </source>
</evidence>
<accession>A0A329MYT6</accession>
<dbReference type="Pfam" id="PF14035">
    <property type="entry name" value="YlzJ"/>
    <property type="match status" value="1"/>
</dbReference>
<organism evidence="1 2">
    <name type="scientific">Paenibacillus contaminans</name>
    <dbReference type="NCBI Taxonomy" id="450362"/>
    <lineage>
        <taxon>Bacteria</taxon>
        <taxon>Bacillati</taxon>
        <taxon>Bacillota</taxon>
        <taxon>Bacilli</taxon>
        <taxon>Bacillales</taxon>
        <taxon>Paenibacillaceae</taxon>
        <taxon>Paenibacillus</taxon>
    </lineage>
</organism>
<gene>
    <name evidence="1" type="ORF">DQG23_00675</name>
</gene>
<dbReference type="AlphaFoldDB" id="A0A329MYT6"/>
<reference evidence="1 2" key="1">
    <citation type="journal article" date="2009" name="Int. J. Syst. Evol. Microbiol.">
        <title>Paenibacillus contaminans sp. nov., isolated from a contaminated laboratory plate.</title>
        <authorList>
            <person name="Chou J.H."/>
            <person name="Lee J.H."/>
            <person name="Lin M.C."/>
            <person name="Chang P.S."/>
            <person name="Arun A.B."/>
            <person name="Young C.C."/>
            <person name="Chen W.M."/>
        </authorList>
    </citation>
    <scope>NUCLEOTIDE SEQUENCE [LARGE SCALE GENOMIC DNA]</scope>
    <source>
        <strain evidence="1 2">CKOBP-6</strain>
    </source>
</reference>
<name>A0A329MYT6_9BACL</name>
<evidence type="ECO:0000313" key="1">
    <source>
        <dbReference type="EMBL" id="RAV22767.1"/>
    </source>
</evidence>
<protein>
    <submittedName>
        <fullName evidence="1">Uncharacterized protein</fullName>
    </submittedName>
</protein>
<dbReference type="Proteomes" id="UP000250369">
    <property type="component" value="Unassembled WGS sequence"/>
</dbReference>
<dbReference type="InterPro" id="IPR025619">
    <property type="entry name" value="YlzJ"/>
</dbReference>
<dbReference type="EMBL" id="QMFB01000001">
    <property type="protein sequence ID" value="RAV22767.1"/>
    <property type="molecule type" value="Genomic_DNA"/>
</dbReference>
<comment type="caution">
    <text evidence="1">The sequence shown here is derived from an EMBL/GenBank/DDBJ whole genome shotgun (WGS) entry which is preliminary data.</text>
</comment>